<dbReference type="Gene3D" id="1.10.287.110">
    <property type="entry name" value="DnaJ domain"/>
    <property type="match status" value="1"/>
</dbReference>
<dbReference type="EMBL" id="VSSQ01044716">
    <property type="protein sequence ID" value="MPM98569.1"/>
    <property type="molecule type" value="Genomic_DNA"/>
</dbReference>
<keyword evidence="1" id="KW-1133">Transmembrane helix</keyword>
<comment type="caution">
    <text evidence="3">The sequence shown here is derived from an EMBL/GenBank/DDBJ whole genome shotgun (WGS) entry which is preliminary data.</text>
</comment>
<keyword evidence="1" id="KW-0812">Transmembrane</keyword>
<dbReference type="InterPro" id="IPR007791">
    <property type="entry name" value="DjlA_N"/>
</dbReference>
<dbReference type="CDD" id="cd06257">
    <property type="entry name" value="DnaJ"/>
    <property type="match status" value="1"/>
</dbReference>
<dbReference type="PROSITE" id="PS50076">
    <property type="entry name" value="DNAJ_2"/>
    <property type="match status" value="1"/>
</dbReference>
<dbReference type="AlphaFoldDB" id="A0A645EB75"/>
<dbReference type="InterPro" id="IPR036869">
    <property type="entry name" value="J_dom_sf"/>
</dbReference>
<accession>A0A645EB75</accession>
<sequence length="259" mass="28941">MAWLGKLFGGAVGFMFGGPLGMIAGIAFGHMFDKADDISGQIPYQQSQRTAYTTLDREQMLFFVGAFSMLARIAAADGSVSTHERQKVVEFIRSDLRLGLREEEAALRVFDAALTGGGTFEQFAAQFYQNFSHAQNILQLMIDIFYRVAAADGQINRSEEEMIRRAAQIFHLPDSFVEMLCNRYGGCANASDKAYAILNVTRTATDDEIKRAYRKLSIEFHPDTLAAKGMGEEFLAHATSKFREIQQAYESIKKERGIK</sequence>
<evidence type="ECO:0000259" key="2">
    <source>
        <dbReference type="PROSITE" id="PS50076"/>
    </source>
</evidence>
<dbReference type="Pfam" id="PF00226">
    <property type="entry name" value="DnaJ"/>
    <property type="match status" value="1"/>
</dbReference>
<dbReference type="SUPFAM" id="SSF46565">
    <property type="entry name" value="Chaperone J-domain"/>
    <property type="match status" value="1"/>
</dbReference>
<proteinExistence type="predicted"/>
<evidence type="ECO:0000313" key="3">
    <source>
        <dbReference type="EMBL" id="MPM98569.1"/>
    </source>
</evidence>
<dbReference type="Gene3D" id="1.10.3680.10">
    <property type="entry name" value="TerB-like"/>
    <property type="match status" value="1"/>
</dbReference>
<dbReference type="SUPFAM" id="SSF158682">
    <property type="entry name" value="TerB-like"/>
    <property type="match status" value="1"/>
</dbReference>
<dbReference type="PANTHER" id="PTHR24074">
    <property type="entry name" value="CO-CHAPERONE PROTEIN DJLA"/>
    <property type="match status" value="1"/>
</dbReference>
<keyword evidence="1" id="KW-0472">Membrane</keyword>
<dbReference type="Pfam" id="PF05099">
    <property type="entry name" value="TerB"/>
    <property type="match status" value="1"/>
</dbReference>
<name>A0A645EB75_9ZZZZ</name>
<dbReference type="InterPro" id="IPR050817">
    <property type="entry name" value="DjlA_DnaK_co-chaperone"/>
</dbReference>
<gene>
    <name evidence="3" type="primary">djlA_12</name>
    <name evidence="3" type="ORF">SDC9_145757</name>
</gene>
<evidence type="ECO:0000256" key="1">
    <source>
        <dbReference type="SAM" id="Phobius"/>
    </source>
</evidence>
<dbReference type="InterPro" id="IPR029024">
    <property type="entry name" value="TerB-like"/>
</dbReference>
<organism evidence="3">
    <name type="scientific">bioreactor metagenome</name>
    <dbReference type="NCBI Taxonomy" id="1076179"/>
    <lineage>
        <taxon>unclassified sequences</taxon>
        <taxon>metagenomes</taxon>
        <taxon>ecological metagenomes</taxon>
    </lineage>
</organism>
<dbReference type="InterPro" id="IPR001623">
    <property type="entry name" value="DnaJ_domain"/>
</dbReference>
<feature type="transmembrane region" description="Helical" evidence="1">
    <location>
        <begin position="7"/>
        <end position="32"/>
    </location>
</feature>
<protein>
    <submittedName>
        <fullName evidence="3">Co-chaperone protein DjlA</fullName>
    </submittedName>
</protein>
<dbReference type="SMART" id="SM00271">
    <property type="entry name" value="DnaJ"/>
    <property type="match status" value="1"/>
</dbReference>
<reference evidence="3" key="1">
    <citation type="submission" date="2019-08" db="EMBL/GenBank/DDBJ databases">
        <authorList>
            <person name="Kucharzyk K."/>
            <person name="Murdoch R.W."/>
            <person name="Higgins S."/>
            <person name="Loffler F."/>
        </authorList>
    </citation>
    <scope>NUCLEOTIDE SEQUENCE</scope>
</reference>
<feature type="domain" description="J" evidence="2">
    <location>
        <begin position="193"/>
        <end position="259"/>
    </location>
</feature>
<dbReference type="PRINTS" id="PR00625">
    <property type="entry name" value="JDOMAIN"/>
</dbReference>